<feature type="transmembrane region" description="Helical" evidence="1">
    <location>
        <begin position="288"/>
        <end position="306"/>
    </location>
</feature>
<keyword evidence="1" id="KW-1133">Transmembrane helix</keyword>
<name>A0ABQ4N9Z8_9BACL</name>
<feature type="transmembrane region" description="Helical" evidence="1">
    <location>
        <begin position="6"/>
        <end position="28"/>
    </location>
</feature>
<dbReference type="PANTHER" id="PTHR35007">
    <property type="entry name" value="INTEGRAL MEMBRANE PROTEIN-RELATED"/>
    <property type="match status" value="1"/>
</dbReference>
<gene>
    <name evidence="2" type="ORF">PACILC2_33410</name>
</gene>
<feature type="transmembrane region" description="Helical" evidence="1">
    <location>
        <begin position="80"/>
        <end position="100"/>
    </location>
</feature>
<proteinExistence type="predicted"/>
<dbReference type="EMBL" id="BOVJ01000106">
    <property type="protein sequence ID" value="GIQ64773.1"/>
    <property type="molecule type" value="Genomic_DNA"/>
</dbReference>
<organism evidence="2 3">
    <name type="scientific">Paenibacillus cisolokensis</name>
    <dbReference type="NCBI Taxonomy" id="1658519"/>
    <lineage>
        <taxon>Bacteria</taxon>
        <taxon>Bacillati</taxon>
        <taxon>Bacillota</taxon>
        <taxon>Bacilli</taxon>
        <taxon>Bacillales</taxon>
        <taxon>Paenibacillaceae</taxon>
        <taxon>Paenibacillus</taxon>
    </lineage>
</organism>
<keyword evidence="1" id="KW-0472">Membrane</keyword>
<evidence type="ECO:0000256" key="1">
    <source>
        <dbReference type="SAM" id="Phobius"/>
    </source>
</evidence>
<sequence>MTALAAAGAGALLFVLLFLCFFSLLRLWTDSRHYAGRLVYRRRHRLYLYVANSVRRFERPYRHLSELLESMRVPMRPEGLVMLSGLLMLAGMTAGALLFQSVKGCLLLGAVLALLPYTLLRTLLVHRQMQTRLDFLPAVELFYQCYLVTGERHIRTALQRAVEEQRMPAQIQAVFEQLYRNLSVRGDDEASLRIFAASLGHVWADYFVNILSAALTEGHPVTDNVKELITDMRKARRANEQERTRLLEIRLANFTPILFLALFMGINFHYNPDNSYLYYVLDPQGRDMLLNAAVLIFASFLMGLWLSRKNVKEAASCRIGFRKPFLAPLWRDSICSRFWRCCSCCVCCRNGCRAGRI</sequence>
<evidence type="ECO:0008006" key="4">
    <source>
        <dbReference type="Google" id="ProtNLM"/>
    </source>
</evidence>
<evidence type="ECO:0000313" key="3">
    <source>
        <dbReference type="Proteomes" id="UP000680304"/>
    </source>
</evidence>
<feature type="transmembrane region" description="Helical" evidence="1">
    <location>
        <begin position="106"/>
        <end position="124"/>
    </location>
</feature>
<dbReference type="RefSeq" id="WP_244863536.1">
    <property type="nucleotide sequence ID" value="NZ_BOVJ01000106.1"/>
</dbReference>
<keyword evidence="1" id="KW-0812">Transmembrane</keyword>
<dbReference type="Proteomes" id="UP000680304">
    <property type="component" value="Unassembled WGS sequence"/>
</dbReference>
<comment type="caution">
    <text evidence="2">The sequence shown here is derived from an EMBL/GenBank/DDBJ whole genome shotgun (WGS) entry which is preliminary data.</text>
</comment>
<reference evidence="2 3" key="1">
    <citation type="submission" date="2021-04" db="EMBL/GenBank/DDBJ databases">
        <title>Draft genome sequence of Paenibacillus cisolokensis, LC2-13A.</title>
        <authorList>
            <person name="Uke A."/>
            <person name="Chhe C."/>
            <person name="Baramee S."/>
            <person name="Kosugi A."/>
        </authorList>
    </citation>
    <scope>NUCLEOTIDE SEQUENCE [LARGE SCALE GENOMIC DNA]</scope>
    <source>
        <strain evidence="2 3">LC2-13A</strain>
    </source>
</reference>
<evidence type="ECO:0000313" key="2">
    <source>
        <dbReference type="EMBL" id="GIQ64773.1"/>
    </source>
</evidence>
<dbReference type="PANTHER" id="PTHR35007:SF2">
    <property type="entry name" value="PILUS ASSEMBLE PROTEIN"/>
    <property type="match status" value="1"/>
</dbReference>
<keyword evidence="3" id="KW-1185">Reference proteome</keyword>
<feature type="transmembrane region" description="Helical" evidence="1">
    <location>
        <begin position="251"/>
        <end position="268"/>
    </location>
</feature>
<accession>A0ABQ4N9Z8</accession>
<protein>
    <recommendedName>
        <fullName evidence="4">Type II secretion system protein GspF domain-containing protein</fullName>
    </recommendedName>
</protein>